<evidence type="ECO:0000313" key="8">
    <source>
        <dbReference type="EMBL" id="SCG85028.1"/>
    </source>
</evidence>
<dbReference type="InterPro" id="IPR029405">
    <property type="entry name" value="APCDD1_dom"/>
</dbReference>
<dbReference type="GeneID" id="30411311"/>
<keyword evidence="2" id="KW-0812">Transmembrane</keyword>
<evidence type="ECO:0000256" key="5">
    <source>
        <dbReference type="ARBA" id="ARBA00023180"/>
    </source>
</evidence>
<dbReference type="PANTHER" id="PTHR31021:SF1">
    <property type="entry name" value="CHROMOSOME UNDETERMINED SCAFFOLD_56, WHOLE GENOME SHOTGUN SEQUENCE"/>
    <property type="match status" value="1"/>
</dbReference>
<feature type="region of interest" description="Disordered" evidence="6">
    <location>
        <begin position="159"/>
        <end position="185"/>
    </location>
</feature>
<keyword evidence="9" id="KW-1185">Reference proteome</keyword>
<evidence type="ECO:0000256" key="6">
    <source>
        <dbReference type="SAM" id="MobiDB-lite"/>
    </source>
</evidence>
<dbReference type="GO" id="GO:0017147">
    <property type="term" value="F:Wnt-protein binding"/>
    <property type="evidence" value="ECO:0007669"/>
    <property type="project" value="InterPro"/>
</dbReference>
<comment type="subcellular location">
    <subcellularLocation>
        <location evidence="1">Membrane</location>
        <topology evidence="1">Single-pass membrane protein</topology>
    </subcellularLocation>
</comment>
<dbReference type="GO" id="GO:0030178">
    <property type="term" value="P:negative regulation of Wnt signaling pathway"/>
    <property type="evidence" value="ECO:0007669"/>
    <property type="project" value="InterPro"/>
</dbReference>
<dbReference type="InterPro" id="IPR042425">
    <property type="entry name" value="APCDD1"/>
</dbReference>
<sequence>MIKKADLNGKWQSKQSETLKNPDGTVMYIKRDAVFSEDSWEILIKTFVDESAELPLFTVRAKGNYKLGEEAKDVPGATCVDFENTARYVTPQNGAMAQMLNHAAVGKVGWKANVEQEVSEEGCFLVPSIENCPVEYDLLSLVKDEDGVEELYFGDYTSEQREDMQKSSQGKSGFEASQGICSPENRPKTLIEFPLLRA</sequence>
<keyword evidence="4" id="KW-0472">Membrane</keyword>
<dbReference type="KEGG" id="mcub:MCBB_0451"/>
<dbReference type="EMBL" id="LT607756">
    <property type="protein sequence ID" value="SCG85028.1"/>
    <property type="molecule type" value="Genomic_DNA"/>
</dbReference>
<dbReference type="PANTHER" id="PTHR31021">
    <property type="entry name" value="ADENOMATOSIS POLYPOSIS COLI DOWN-REGULATED 1"/>
    <property type="match status" value="1"/>
</dbReference>
<protein>
    <recommendedName>
        <fullName evidence="7">APCDD1 domain-containing protein</fullName>
    </recommendedName>
</protein>
<dbReference type="AlphaFoldDB" id="A0A1D3L0F5"/>
<dbReference type="OrthoDB" id="69314at2157"/>
<evidence type="ECO:0000256" key="4">
    <source>
        <dbReference type="ARBA" id="ARBA00023136"/>
    </source>
</evidence>
<evidence type="ECO:0000256" key="2">
    <source>
        <dbReference type="ARBA" id="ARBA00022692"/>
    </source>
</evidence>
<evidence type="ECO:0000259" key="7">
    <source>
        <dbReference type="SMART" id="SM01352"/>
    </source>
</evidence>
<keyword evidence="3" id="KW-0732">Signal</keyword>
<dbReference type="SMART" id="SM01352">
    <property type="entry name" value="APCDDC"/>
    <property type="match status" value="1"/>
</dbReference>
<dbReference type="GO" id="GO:0005886">
    <property type="term" value="C:plasma membrane"/>
    <property type="evidence" value="ECO:0007669"/>
    <property type="project" value="InterPro"/>
</dbReference>
<dbReference type="Proteomes" id="UP000094707">
    <property type="component" value="Chromosome I"/>
</dbReference>
<organism evidence="8 9">
    <name type="scientific">Methanobacterium congolense</name>
    <dbReference type="NCBI Taxonomy" id="118062"/>
    <lineage>
        <taxon>Archaea</taxon>
        <taxon>Methanobacteriati</taxon>
        <taxon>Methanobacteriota</taxon>
        <taxon>Methanomada group</taxon>
        <taxon>Methanobacteria</taxon>
        <taxon>Methanobacteriales</taxon>
        <taxon>Methanobacteriaceae</taxon>
        <taxon>Methanobacterium</taxon>
    </lineage>
</organism>
<evidence type="ECO:0000313" key="9">
    <source>
        <dbReference type="Proteomes" id="UP000094707"/>
    </source>
</evidence>
<accession>A0A1D3L0F5</accession>
<proteinExistence type="predicted"/>
<keyword evidence="5" id="KW-0325">Glycoprotein</keyword>
<dbReference type="STRING" id="118062.MCBB_0451"/>
<dbReference type="RefSeq" id="WP_071906168.1">
    <property type="nucleotide sequence ID" value="NZ_LT607756.1"/>
</dbReference>
<evidence type="ECO:0000256" key="3">
    <source>
        <dbReference type="ARBA" id="ARBA00022729"/>
    </source>
</evidence>
<dbReference type="Pfam" id="PF14921">
    <property type="entry name" value="APCDDC"/>
    <property type="match status" value="1"/>
</dbReference>
<evidence type="ECO:0000256" key="1">
    <source>
        <dbReference type="ARBA" id="ARBA00004167"/>
    </source>
</evidence>
<name>A0A1D3L0F5_9EURY</name>
<feature type="domain" description="APCDD1" evidence="7">
    <location>
        <begin position="2"/>
        <end position="188"/>
    </location>
</feature>
<gene>
    <name evidence="8" type="ORF">MCBB_0451</name>
</gene>
<reference evidence="8 9" key="1">
    <citation type="submission" date="2016-08" db="EMBL/GenBank/DDBJ databases">
        <authorList>
            <person name="Seilhamer J.J."/>
        </authorList>
    </citation>
    <scope>NUCLEOTIDE SEQUENCE [LARGE SCALE GENOMIC DNA]</scope>
    <source>
        <strain evidence="8">Buetzberg</strain>
    </source>
</reference>